<dbReference type="Gene3D" id="3.40.366.10">
    <property type="entry name" value="Malonyl-Coenzyme A Acyl Carrier Protein, domain 2"/>
    <property type="match status" value="1"/>
</dbReference>
<dbReference type="InterPro" id="IPR016035">
    <property type="entry name" value="Acyl_Trfase/lysoPLipase"/>
</dbReference>
<feature type="region of interest" description="Disordered" evidence="6">
    <location>
        <begin position="462"/>
        <end position="485"/>
    </location>
</feature>
<dbReference type="Gene3D" id="3.40.47.10">
    <property type="match status" value="1"/>
</dbReference>
<evidence type="ECO:0000256" key="5">
    <source>
        <dbReference type="ARBA" id="ARBA00023315"/>
    </source>
</evidence>
<dbReference type="SMART" id="SM00827">
    <property type="entry name" value="PKS_AT"/>
    <property type="match status" value="1"/>
</dbReference>
<dbReference type="InterPro" id="IPR001227">
    <property type="entry name" value="Ac_transferase_dom_sf"/>
</dbReference>
<dbReference type="InterPro" id="IPR016036">
    <property type="entry name" value="Malonyl_transacylase_ACP-bd"/>
</dbReference>
<evidence type="ECO:0000256" key="6">
    <source>
        <dbReference type="SAM" id="MobiDB-lite"/>
    </source>
</evidence>
<evidence type="ECO:0000313" key="9">
    <source>
        <dbReference type="Proteomes" id="UP001589608"/>
    </source>
</evidence>
<evidence type="ECO:0000256" key="2">
    <source>
        <dbReference type="ARBA" id="ARBA00022679"/>
    </source>
</evidence>
<comment type="cofactor">
    <cofactor evidence="1">
        <name>pantetheine 4'-phosphate</name>
        <dbReference type="ChEBI" id="CHEBI:47942"/>
    </cofactor>
</comment>
<dbReference type="Pfam" id="PF08990">
    <property type="entry name" value="Docking"/>
    <property type="match status" value="1"/>
</dbReference>
<keyword evidence="9" id="KW-1185">Reference proteome</keyword>
<reference evidence="8 9" key="1">
    <citation type="submission" date="2024-09" db="EMBL/GenBank/DDBJ databases">
        <authorList>
            <person name="Sun Q."/>
            <person name="Mori K."/>
        </authorList>
    </citation>
    <scope>NUCLEOTIDE SEQUENCE [LARGE SCALE GENOMIC DNA]</scope>
    <source>
        <strain evidence="8 9">JCM 3307</strain>
    </source>
</reference>
<dbReference type="Pfam" id="PF02801">
    <property type="entry name" value="Ketoacyl-synt_C"/>
    <property type="match status" value="1"/>
</dbReference>
<evidence type="ECO:0000256" key="3">
    <source>
        <dbReference type="ARBA" id="ARBA00023194"/>
    </source>
</evidence>
<accession>A0ABV5LY53</accession>
<evidence type="ECO:0000259" key="7">
    <source>
        <dbReference type="PROSITE" id="PS52004"/>
    </source>
</evidence>
<protein>
    <submittedName>
        <fullName evidence="8">Type I polyketide synthase</fullName>
    </submittedName>
</protein>
<evidence type="ECO:0000256" key="1">
    <source>
        <dbReference type="ARBA" id="ARBA00001957"/>
    </source>
</evidence>
<dbReference type="InterPro" id="IPR015083">
    <property type="entry name" value="NorB/c/GfsB-D-like_docking"/>
</dbReference>
<dbReference type="SUPFAM" id="SSF55048">
    <property type="entry name" value="Probable ACP-binding domain of malonyl-CoA ACP transacylase"/>
    <property type="match status" value="1"/>
</dbReference>
<dbReference type="InterPro" id="IPR032821">
    <property type="entry name" value="PKS_assoc"/>
</dbReference>
<dbReference type="InterPro" id="IPR014031">
    <property type="entry name" value="Ketoacyl_synth_C"/>
</dbReference>
<dbReference type="PANTHER" id="PTHR43775">
    <property type="entry name" value="FATTY ACID SYNTHASE"/>
    <property type="match status" value="1"/>
</dbReference>
<keyword evidence="4" id="KW-0511">Multifunctional enzyme</keyword>
<dbReference type="InterPro" id="IPR036299">
    <property type="entry name" value="Polyketide_synth_docking_sf"/>
</dbReference>
<comment type="caution">
    <text evidence="8">The sequence shown here is derived from an EMBL/GenBank/DDBJ whole genome shotgun (WGS) entry which is preliminary data.</text>
</comment>
<dbReference type="Pfam" id="PF00109">
    <property type="entry name" value="ketoacyl-synt"/>
    <property type="match status" value="1"/>
</dbReference>
<dbReference type="CDD" id="cd00833">
    <property type="entry name" value="PKS"/>
    <property type="match status" value="1"/>
</dbReference>
<dbReference type="Gene3D" id="3.30.70.3290">
    <property type="match status" value="1"/>
</dbReference>
<proteinExistence type="predicted"/>
<dbReference type="Gene3D" id="3.30.70.250">
    <property type="entry name" value="Malonyl-CoA ACP transacylase, ACP-binding"/>
    <property type="match status" value="1"/>
</dbReference>
<keyword evidence="2" id="KW-0808">Transferase</keyword>
<organism evidence="8 9">
    <name type="scientific">Dactylosporangium vinaceum</name>
    <dbReference type="NCBI Taxonomy" id="53362"/>
    <lineage>
        <taxon>Bacteria</taxon>
        <taxon>Bacillati</taxon>
        <taxon>Actinomycetota</taxon>
        <taxon>Actinomycetes</taxon>
        <taxon>Micromonosporales</taxon>
        <taxon>Micromonosporaceae</taxon>
        <taxon>Dactylosporangium</taxon>
    </lineage>
</organism>
<dbReference type="Pfam" id="PF00698">
    <property type="entry name" value="Acyl_transf_1"/>
    <property type="match status" value="1"/>
</dbReference>
<dbReference type="InterPro" id="IPR016039">
    <property type="entry name" value="Thiolase-like"/>
</dbReference>
<sequence length="745" mass="78110">MSDEAKLVEYLKRVTTELHETRRRLRDAESRHREPIAIVGMACRYPGGIASPADLWAVVRDGRDVVSGFPQDRGWDVEALYHPDPDHPGTSYAREGGFLYDAADFDAAFFGISPREAQAVDPQQRLLLELAWEVVERLGVPPEQLRGSLTGVFTGLMYGDYAARLAGTPASEWEGLLGNGSAGSVASGRIAYTFGFEGPAVTVDTACSSSLVATHLACQSLRAGDCDLALAGGVTVMATPGLFVEFSRQRGMAPDGRCKSFAASADGAGWAEGAGLIALERLSDAERNGHRVLAVIRGSAVNQDGASNGLTAPNGPAQQRVIRAALTNAGLRPQDVDAVEAHGTGTTLGDPIEAQALLATYGRDRDPGTPLHLGSIKSNIGHAQAAAGVAGIIKMVQSIAHGLLPPTLHVDEPTPHVDWTAGAVRLLEHATAWPQTDHPKRAAISSFGISGTNAHVIIEQAPGDPPPSPSLDPGAIAGHPLPSLDPAAAEPRPLPFLLSARSREALKAQAERLHAHLATEPGLPGVAHALARRRTHHAHRAVIVAETAAELTTRLRDLAAGQPTTNMTTTTATGGRLVFLLPGQGSQRPGAGRELYKTHPEFAAALDDVCAHLDPAVQEILLSPDDARINETFYTQTTLFALQTALFRTLVHHGLQPDILTGHSLGEITAAHCAGILTLQDAARLVSTRARLMQDLPAGAGAMAAIRPPAGFTAPAATTIAAVNSPTDIVVAGDKAAVEALITDL</sequence>
<dbReference type="InterPro" id="IPR050091">
    <property type="entry name" value="PKS_NRPS_Biosynth_Enz"/>
</dbReference>
<keyword evidence="3" id="KW-0045">Antibiotic biosynthesis</keyword>
<feature type="domain" description="Ketosynthase family 3 (KS3)" evidence="7">
    <location>
        <begin position="33"/>
        <end position="460"/>
    </location>
</feature>
<dbReference type="Pfam" id="PF16197">
    <property type="entry name" value="KAsynt_C_assoc"/>
    <property type="match status" value="1"/>
</dbReference>
<dbReference type="InterPro" id="IPR014043">
    <property type="entry name" value="Acyl_transferase_dom"/>
</dbReference>
<dbReference type="SMART" id="SM00825">
    <property type="entry name" value="PKS_KS"/>
    <property type="match status" value="1"/>
</dbReference>
<evidence type="ECO:0000313" key="8">
    <source>
        <dbReference type="EMBL" id="MFB9441497.1"/>
    </source>
</evidence>
<dbReference type="SUPFAM" id="SSF101173">
    <property type="entry name" value="Docking domain B of the erythromycin polyketide synthase (DEBS)"/>
    <property type="match status" value="1"/>
</dbReference>
<dbReference type="InterPro" id="IPR020841">
    <property type="entry name" value="PKS_Beta-ketoAc_synthase_dom"/>
</dbReference>
<dbReference type="RefSeq" id="WP_380026744.1">
    <property type="nucleotide sequence ID" value="NZ_JBHMCA010000004.1"/>
</dbReference>
<dbReference type="SUPFAM" id="SSF52151">
    <property type="entry name" value="FabD/lysophospholipase-like"/>
    <property type="match status" value="1"/>
</dbReference>
<name>A0ABV5LY53_9ACTN</name>
<feature type="non-terminal residue" evidence="8">
    <location>
        <position position="745"/>
    </location>
</feature>
<dbReference type="PANTHER" id="PTHR43775:SF51">
    <property type="entry name" value="INACTIVE PHENOLPHTHIOCEROL SYNTHESIS POLYKETIDE SYNTHASE TYPE I PKS1-RELATED"/>
    <property type="match status" value="1"/>
</dbReference>
<dbReference type="EMBL" id="JBHMCA010000004">
    <property type="protein sequence ID" value="MFB9441497.1"/>
    <property type="molecule type" value="Genomic_DNA"/>
</dbReference>
<dbReference type="PROSITE" id="PS52004">
    <property type="entry name" value="KS3_2"/>
    <property type="match status" value="1"/>
</dbReference>
<keyword evidence="5" id="KW-0012">Acyltransferase</keyword>
<gene>
    <name evidence="8" type="ORF">ACFFTR_00175</name>
</gene>
<evidence type="ECO:0000256" key="4">
    <source>
        <dbReference type="ARBA" id="ARBA00023268"/>
    </source>
</evidence>
<dbReference type="Proteomes" id="UP001589608">
    <property type="component" value="Unassembled WGS sequence"/>
</dbReference>
<dbReference type="InterPro" id="IPR014030">
    <property type="entry name" value="Ketoacyl_synth_N"/>
</dbReference>
<dbReference type="SUPFAM" id="SSF53901">
    <property type="entry name" value="Thiolase-like"/>
    <property type="match status" value="1"/>
</dbReference>